<accession>A0A553PMU3</accession>
<dbReference type="EMBL" id="SRMA01026666">
    <property type="protein sequence ID" value="TRY78994.1"/>
    <property type="molecule type" value="Genomic_DNA"/>
</dbReference>
<dbReference type="AlphaFoldDB" id="A0A553PMU3"/>
<proteinExistence type="predicted"/>
<reference evidence="3 4" key="1">
    <citation type="journal article" date="2019" name="Sci. Data">
        <title>Hybrid genome assembly and annotation of Danionella translucida.</title>
        <authorList>
            <person name="Kadobianskyi M."/>
            <person name="Schulze L."/>
            <person name="Schuelke M."/>
            <person name="Judkewitz B."/>
        </authorList>
    </citation>
    <scope>NUCLEOTIDE SEQUENCE [LARGE SCALE GENOMIC DNA]</scope>
    <source>
        <strain evidence="3 4">Bolton</strain>
    </source>
</reference>
<sequence length="361" mass="38812">MRVYHVTSDCPCRPRHTQTTAQVCLQFLSHGWTCGLNLLIELPLCRGACWVPAAAVHGGTRRVNGLSVRPAELGFLRGSTTSPGSLSARGIVLCRCVGAIRKRAMRTFPKNRSCEVYSVSASGARAAAGAAPAQEFVTEPIQKSSPSHREPGIKSPVGKRKDCGAWRKWVLRASPLLPFSAAIALTLHFLGSSPLPSVFYLGGSIEFSNLSFSPELTDSSSTQFRLQTQALSHYRALKKRCSPLALSTAVSARAAGPVLRSSLIVTLLNVKQALPSLWPLCGPLKCKARCNQNLAWCEAVRSSSKLTAQLFHPELRGDFEAQTMAPLLPAALVAQSQSHKNSAFVPRLQVSPGAALSHLLQ</sequence>
<organism evidence="3 4">
    <name type="scientific">Danionella cerebrum</name>
    <dbReference type="NCBI Taxonomy" id="2873325"/>
    <lineage>
        <taxon>Eukaryota</taxon>
        <taxon>Metazoa</taxon>
        <taxon>Chordata</taxon>
        <taxon>Craniata</taxon>
        <taxon>Vertebrata</taxon>
        <taxon>Euteleostomi</taxon>
        <taxon>Actinopterygii</taxon>
        <taxon>Neopterygii</taxon>
        <taxon>Teleostei</taxon>
        <taxon>Ostariophysi</taxon>
        <taxon>Cypriniformes</taxon>
        <taxon>Danionidae</taxon>
        <taxon>Danioninae</taxon>
        <taxon>Danionella</taxon>
    </lineage>
</organism>
<name>A0A553PMU3_9TELE</name>
<feature type="transmembrane region" description="Helical" evidence="2">
    <location>
        <begin position="169"/>
        <end position="190"/>
    </location>
</feature>
<keyword evidence="2" id="KW-1133">Transmembrane helix</keyword>
<evidence type="ECO:0000256" key="2">
    <source>
        <dbReference type="SAM" id="Phobius"/>
    </source>
</evidence>
<keyword evidence="2" id="KW-0812">Transmembrane</keyword>
<gene>
    <name evidence="3" type="ORF">DNTS_005028</name>
</gene>
<evidence type="ECO:0000256" key="1">
    <source>
        <dbReference type="SAM" id="MobiDB-lite"/>
    </source>
</evidence>
<evidence type="ECO:0000313" key="4">
    <source>
        <dbReference type="Proteomes" id="UP000316079"/>
    </source>
</evidence>
<keyword evidence="2" id="KW-0472">Membrane</keyword>
<dbReference type="OrthoDB" id="10666790at2759"/>
<evidence type="ECO:0000313" key="3">
    <source>
        <dbReference type="EMBL" id="TRY78994.1"/>
    </source>
</evidence>
<protein>
    <submittedName>
        <fullName evidence="3">Uncharacterized protein</fullName>
    </submittedName>
</protein>
<comment type="caution">
    <text evidence="3">The sequence shown here is derived from an EMBL/GenBank/DDBJ whole genome shotgun (WGS) entry which is preliminary data.</text>
</comment>
<feature type="region of interest" description="Disordered" evidence="1">
    <location>
        <begin position="140"/>
        <end position="159"/>
    </location>
</feature>
<keyword evidence="4" id="KW-1185">Reference proteome</keyword>
<dbReference type="Proteomes" id="UP000316079">
    <property type="component" value="Unassembled WGS sequence"/>
</dbReference>